<dbReference type="PROSITE" id="PS51900">
    <property type="entry name" value="CB"/>
    <property type="match status" value="1"/>
</dbReference>
<dbReference type="EMBL" id="QRDJ01000009">
    <property type="protein sequence ID" value="REC93648.1"/>
    <property type="molecule type" value="Genomic_DNA"/>
</dbReference>
<evidence type="ECO:0000256" key="6">
    <source>
        <dbReference type="ARBA" id="ARBA00023125"/>
    </source>
</evidence>
<dbReference type="PANTHER" id="PTHR30349">
    <property type="entry name" value="PHAGE INTEGRASE-RELATED"/>
    <property type="match status" value="1"/>
</dbReference>
<dbReference type="SUPFAM" id="SSF56349">
    <property type="entry name" value="DNA breaking-rejoining enzymes"/>
    <property type="match status" value="1"/>
</dbReference>
<feature type="domain" description="Tyr recombinase" evidence="11">
    <location>
        <begin position="107"/>
        <end position="286"/>
    </location>
</feature>
<dbReference type="Gene3D" id="1.10.150.130">
    <property type="match status" value="1"/>
</dbReference>
<dbReference type="InterPro" id="IPR050090">
    <property type="entry name" value="Tyrosine_recombinase_XerCD"/>
</dbReference>
<evidence type="ECO:0000256" key="7">
    <source>
        <dbReference type="ARBA" id="ARBA00023172"/>
    </source>
</evidence>
<evidence type="ECO:0000256" key="9">
    <source>
        <dbReference type="HAMAP-Rule" id="MF_01808"/>
    </source>
</evidence>
<dbReference type="InterPro" id="IPR023009">
    <property type="entry name" value="Tyrosine_recombinase_XerC/XerD"/>
</dbReference>
<dbReference type="GO" id="GO:0006313">
    <property type="term" value="P:DNA transposition"/>
    <property type="evidence" value="ECO:0007669"/>
    <property type="project" value="UniProtKB-UniRule"/>
</dbReference>
<dbReference type="InterPro" id="IPR011010">
    <property type="entry name" value="DNA_brk_join_enz"/>
</dbReference>
<evidence type="ECO:0000256" key="4">
    <source>
        <dbReference type="ARBA" id="ARBA00022829"/>
    </source>
</evidence>
<protein>
    <recommendedName>
        <fullName evidence="9">Tyrosine recombinase XerC</fullName>
    </recommendedName>
</protein>
<organism evidence="13 14">
    <name type="scientific">Kushneria indalinina DSM 14324</name>
    <dbReference type="NCBI Taxonomy" id="1122140"/>
    <lineage>
        <taxon>Bacteria</taxon>
        <taxon>Pseudomonadati</taxon>
        <taxon>Pseudomonadota</taxon>
        <taxon>Gammaproteobacteria</taxon>
        <taxon>Oceanospirillales</taxon>
        <taxon>Halomonadaceae</taxon>
        <taxon>Kushneria</taxon>
    </lineage>
</organism>
<dbReference type="AlphaFoldDB" id="A0A3D9DSA0"/>
<dbReference type="SUPFAM" id="SSF47823">
    <property type="entry name" value="lambda integrase-like, N-terminal domain"/>
    <property type="match status" value="1"/>
</dbReference>
<feature type="active site" evidence="9">
    <location>
        <position position="238"/>
    </location>
</feature>
<dbReference type="InterPro" id="IPR013762">
    <property type="entry name" value="Integrase-like_cat_sf"/>
</dbReference>
<evidence type="ECO:0000256" key="3">
    <source>
        <dbReference type="ARBA" id="ARBA00022618"/>
    </source>
</evidence>
<reference evidence="13 14" key="1">
    <citation type="submission" date="2018-07" db="EMBL/GenBank/DDBJ databases">
        <title>Genomic Encyclopedia of Type Strains, Phase IV (KMG-IV): sequencing the most valuable type-strain genomes for metagenomic binning, comparative biology and taxonomic classification.</title>
        <authorList>
            <person name="Goeker M."/>
        </authorList>
    </citation>
    <scope>NUCLEOTIDE SEQUENCE [LARGE SCALE GENOMIC DNA]</scope>
    <source>
        <strain evidence="13 14">DSM 14324</strain>
    </source>
</reference>
<dbReference type="InterPro" id="IPR010998">
    <property type="entry name" value="Integrase_recombinase_N"/>
</dbReference>
<dbReference type="GO" id="GO:0003677">
    <property type="term" value="F:DNA binding"/>
    <property type="evidence" value="ECO:0007669"/>
    <property type="project" value="UniProtKB-UniRule"/>
</dbReference>
<feature type="active site" evidence="9">
    <location>
        <position position="169"/>
    </location>
</feature>
<dbReference type="OrthoDB" id="9801717at2"/>
<dbReference type="Pfam" id="PF00589">
    <property type="entry name" value="Phage_integrase"/>
    <property type="match status" value="1"/>
</dbReference>
<feature type="region of interest" description="Disordered" evidence="10">
    <location>
        <begin position="287"/>
        <end position="327"/>
    </location>
</feature>
<accession>A0A3D9DSA0</accession>
<keyword evidence="3 9" id="KW-0132">Cell division</keyword>
<dbReference type="RefSeq" id="WP_115855226.1">
    <property type="nucleotide sequence ID" value="NZ_QRDJ01000009.1"/>
</dbReference>
<comment type="function">
    <text evidence="9">Site-specific tyrosine recombinase, which acts by catalyzing the cutting and rejoining of the recombining DNA molecules. The XerC-XerD complex is essential to convert dimers of the bacterial chromosome into monomers to permit their segregation at cell division. It also contributes to the segregational stability of plasmids.</text>
</comment>
<dbReference type="Pfam" id="PF02899">
    <property type="entry name" value="Phage_int_SAM_1"/>
    <property type="match status" value="1"/>
</dbReference>
<evidence type="ECO:0000256" key="1">
    <source>
        <dbReference type="ARBA" id="ARBA00004496"/>
    </source>
</evidence>
<dbReference type="InterPro" id="IPR044068">
    <property type="entry name" value="CB"/>
</dbReference>
<keyword evidence="8 9" id="KW-0131">Cell cycle</keyword>
<evidence type="ECO:0000313" key="14">
    <source>
        <dbReference type="Proteomes" id="UP000256334"/>
    </source>
</evidence>
<dbReference type="InterPro" id="IPR002104">
    <property type="entry name" value="Integrase_catalytic"/>
</dbReference>
<proteinExistence type="inferred from homology"/>
<dbReference type="CDD" id="cd00798">
    <property type="entry name" value="INT_XerDC_C"/>
    <property type="match status" value="1"/>
</dbReference>
<keyword evidence="4 9" id="KW-0159">Chromosome partition</keyword>
<name>A0A3D9DSA0_9GAMM</name>
<feature type="active site" evidence="9">
    <location>
        <position position="147"/>
    </location>
</feature>
<dbReference type="PROSITE" id="PS51898">
    <property type="entry name" value="TYR_RECOMBINASE"/>
    <property type="match status" value="1"/>
</dbReference>
<keyword evidence="5 9" id="KW-0229">DNA integration</keyword>
<evidence type="ECO:0000259" key="11">
    <source>
        <dbReference type="PROSITE" id="PS51898"/>
    </source>
</evidence>
<dbReference type="GO" id="GO:0005737">
    <property type="term" value="C:cytoplasm"/>
    <property type="evidence" value="ECO:0007669"/>
    <property type="project" value="UniProtKB-SubCell"/>
</dbReference>
<evidence type="ECO:0000256" key="10">
    <source>
        <dbReference type="SAM" id="MobiDB-lite"/>
    </source>
</evidence>
<evidence type="ECO:0000313" key="13">
    <source>
        <dbReference type="EMBL" id="REC93648.1"/>
    </source>
</evidence>
<feature type="domain" description="Core-binding (CB)" evidence="12">
    <location>
        <begin position="2"/>
        <end position="86"/>
    </location>
</feature>
<keyword evidence="2 9" id="KW-0963">Cytoplasm</keyword>
<feature type="active site" evidence="9">
    <location>
        <position position="241"/>
    </location>
</feature>
<dbReference type="Proteomes" id="UP000256334">
    <property type="component" value="Unassembled WGS sequence"/>
</dbReference>
<sequence length="327" mass="36831">MSTLQPLVDTFIERLRHRHSPATVDAYRRDLTALMAFMDREEITSWDALDIHHLRRFLGRERTRGLAARSLARRQAAIRRFCDLLIEHHLMGHNPARLLDTPKMPRHLPRPVDVDVLGQFLDTPHDDSPLARRDQAMLELCYSSGLRLAELAGIDLGDIDAHRARVRGKGDKPRQVPIGRRAATALAAWLDVRGMLAGPHEPALFVGTRGQRLGHRAIQLRMAHLGRARGLPEHLHPHRLRHSFASHLLESSQDLRAVQELLGHAHLSTTQVYTRLDWQHLAETFDRAHPRAHRKPGAARTASSASNVSSSDDLSSSRTSDNQDTPS</sequence>
<feature type="active site" evidence="9">
    <location>
        <position position="264"/>
    </location>
</feature>
<feature type="active site" description="O-(3'-phospho-DNA)-tyrosine intermediate" evidence="9">
    <location>
        <position position="273"/>
    </location>
</feature>
<keyword evidence="6 9" id="KW-0238">DNA-binding</keyword>
<evidence type="ECO:0000256" key="2">
    <source>
        <dbReference type="ARBA" id="ARBA00022490"/>
    </source>
</evidence>
<evidence type="ECO:0000259" key="12">
    <source>
        <dbReference type="PROSITE" id="PS51900"/>
    </source>
</evidence>
<feature type="compositionally biased region" description="Low complexity" evidence="10">
    <location>
        <begin position="298"/>
        <end position="327"/>
    </location>
</feature>
<comment type="similarity">
    <text evidence="9">Belongs to the 'phage' integrase family. XerC subfamily.</text>
</comment>
<dbReference type="InterPro" id="IPR004107">
    <property type="entry name" value="Integrase_SAM-like_N"/>
</dbReference>
<keyword evidence="7 9" id="KW-0233">DNA recombination</keyword>
<comment type="subcellular location">
    <subcellularLocation>
        <location evidence="1 9">Cytoplasm</location>
    </subcellularLocation>
</comment>
<dbReference type="PANTHER" id="PTHR30349:SF81">
    <property type="entry name" value="TYROSINE RECOMBINASE XERC"/>
    <property type="match status" value="1"/>
</dbReference>
<comment type="caution">
    <text evidence="13">The sequence shown here is derived from an EMBL/GenBank/DDBJ whole genome shotgun (WGS) entry which is preliminary data.</text>
</comment>
<comment type="subunit">
    <text evidence="9">Forms a cyclic heterotetrameric complex composed of two molecules of XerC and two molecules of XerD.</text>
</comment>
<dbReference type="GO" id="GO:0051301">
    <property type="term" value="P:cell division"/>
    <property type="evidence" value="ECO:0007669"/>
    <property type="project" value="UniProtKB-KW"/>
</dbReference>
<dbReference type="HAMAP" id="MF_01808">
    <property type="entry name" value="Recomb_XerC_XerD"/>
    <property type="match status" value="1"/>
</dbReference>
<dbReference type="Gene3D" id="1.10.443.10">
    <property type="entry name" value="Intergrase catalytic core"/>
    <property type="match status" value="1"/>
</dbReference>
<evidence type="ECO:0000256" key="5">
    <source>
        <dbReference type="ARBA" id="ARBA00022908"/>
    </source>
</evidence>
<keyword evidence="14" id="KW-1185">Reference proteome</keyword>
<dbReference type="GO" id="GO:0007059">
    <property type="term" value="P:chromosome segregation"/>
    <property type="evidence" value="ECO:0007669"/>
    <property type="project" value="UniProtKB-UniRule"/>
</dbReference>
<evidence type="ECO:0000256" key="8">
    <source>
        <dbReference type="ARBA" id="ARBA00023306"/>
    </source>
</evidence>
<gene>
    <name evidence="9" type="primary">xerC</name>
    <name evidence="13" type="ORF">C8D72_2995</name>
</gene>
<dbReference type="GO" id="GO:0009037">
    <property type="term" value="F:tyrosine-based site-specific recombinase activity"/>
    <property type="evidence" value="ECO:0007669"/>
    <property type="project" value="UniProtKB-UniRule"/>
</dbReference>